<feature type="transmembrane region" description="Helical" evidence="10">
    <location>
        <begin position="277"/>
        <end position="297"/>
    </location>
</feature>
<keyword evidence="9" id="KW-0739">Sodium transport</keyword>
<evidence type="ECO:0000256" key="2">
    <source>
        <dbReference type="ARBA" id="ARBA00022448"/>
    </source>
</evidence>
<dbReference type="PANTHER" id="PTHR43562:SF3">
    <property type="entry name" value="SODIUM ION_PROTON EXCHANGER (EUROFUNG)"/>
    <property type="match status" value="1"/>
</dbReference>
<dbReference type="PANTHER" id="PTHR43562">
    <property type="entry name" value="NAPA-TYPE SODIUM/HYDROGEN ANTIPORTER"/>
    <property type="match status" value="1"/>
</dbReference>
<protein>
    <submittedName>
        <fullName evidence="12">Cation:proton antiporter</fullName>
    </submittedName>
</protein>
<evidence type="ECO:0000313" key="13">
    <source>
        <dbReference type="Proteomes" id="UP000770889"/>
    </source>
</evidence>
<evidence type="ECO:0000256" key="7">
    <source>
        <dbReference type="ARBA" id="ARBA00023065"/>
    </source>
</evidence>
<dbReference type="GO" id="GO:0015297">
    <property type="term" value="F:antiporter activity"/>
    <property type="evidence" value="ECO:0007669"/>
    <property type="project" value="UniProtKB-KW"/>
</dbReference>
<dbReference type="GO" id="GO:0006814">
    <property type="term" value="P:sodium ion transport"/>
    <property type="evidence" value="ECO:0007669"/>
    <property type="project" value="UniProtKB-KW"/>
</dbReference>
<accession>A0A944M8R3</accession>
<evidence type="ECO:0000256" key="8">
    <source>
        <dbReference type="ARBA" id="ARBA00023136"/>
    </source>
</evidence>
<dbReference type="Proteomes" id="UP000770889">
    <property type="component" value="Unassembled WGS sequence"/>
</dbReference>
<keyword evidence="2" id="KW-0813">Transport</keyword>
<dbReference type="Pfam" id="PF00999">
    <property type="entry name" value="Na_H_Exchanger"/>
    <property type="match status" value="1"/>
</dbReference>
<feature type="transmembrane region" description="Helical" evidence="10">
    <location>
        <begin position="6"/>
        <end position="25"/>
    </location>
</feature>
<dbReference type="Gene3D" id="1.20.1530.20">
    <property type="match status" value="1"/>
</dbReference>
<proteinExistence type="predicted"/>
<keyword evidence="5 10" id="KW-1133">Transmembrane helix</keyword>
<evidence type="ECO:0000256" key="1">
    <source>
        <dbReference type="ARBA" id="ARBA00004141"/>
    </source>
</evidence>
<feature type="transmembrane region" description="Helical" evidence="10">
    <location>
        <begin position="371"/>
        <end position="389"/>
    </location>
</feature>
<sequence length="415" mass="45508">MDTHTFFVHLLLILIVSRLLAELAVRFQAPAVLGELTAGVILGPSLLGWIEPSTTIHLLAEIGIILLLFKVGIETDIRRLINAGRQSLIVTMGGFFMPLFSGFALSYWIFNLGGLVSLFIGGTLTATSIGITIRVLSDLKRQHEKEGEIVLGAAVLDDVMGVILLAILYEFSISGGVSVMNVGKVLTFILLFFLFAPIAAKLISVMIRRFDDYSTTPGLIPIMIISLVLFFAWLAHVVGAPELLGGFAAGLALSRRFFLPFGMALHNDRKFAGRIEVQMNPIVYIFSPIFFVTVGLSLSLREIDWTSPFIWSFAFSFFIIAVAAKFFGAMLINANIKQRVAVGLAMVPRGEVGLIFAELGRSTGIFDVEVYAGMVIVITLTTLLSPFALKWFYMHYFEQNGGVCDQYTANGSLTR</sequence>
<feature type="transmembrane region" description="Helical" evidence="10">
    <location>
        <begin position="219"/>
        <end position="238"/>
    </location>
</feature>
<dbReference type="EMBL" id="JAHHGM010000006">
    <property type="protein sequence ID" value="MBT2988867.1"/>
    <property type="molecule type" value="Genomic_DNA"/>
</dbReference>
<evidence type="ECO:0000256" key="4">
    <source>
        <dbReference type="ARBA" id="ARBA00022692"/>
    </source>
</evidence>
<feature type="transmembrane region" description="Helical" evidence="10">
    <location>
        <begin position="87"/>
        <end position="110"/>
    </location>
</feature>
<evidence type="ECO:0000256" key="3">
    <source>
        <dbReference type="ARBA" id="ARBA00022449"/>
    </source>
</evidence>
<keyword evidence="3" id="KW-0050">Antiport</keyword>
<feature type="transmembrane region" description="Helical" evidence="10">
    <location>
        <begin position="56"/>
        <end position="75"/>
    </location>
</feature>
<comment type="caution">
    <text evidence="12">The sequence shown here is derived from an EMBL/GenBank/DDBJ whole genome shotgun (WGS) entry which is preliminary data.</text>
</comment>
<evidence type="ECO:0000256" key="9">
    <source>
        <dbReference type="ARBA" id="ARBA00023201"/>
    </source>
</evidence>
<dbReference type="GO" id="GO:0016020">
    <property type="term" value="C:membrane"/>
    <property type="evidence" value="ECO:0007669"/>
    <property type="project" value="UniProtKB-SubCell"/>
</dbReference>
<dbReference type="AlphaFoldDB" id="A0A944M8R3"/>
<keyword evidence="7" id="KW-0406">Ion transport</keyword>
<comment type="subcellular location">
    <subcellularLocation>
        <location evidence="1">Membrane</location>
        <topology evidence="1">Multi-pass membrane protein</topology>
    </subcellularLocation>
</comment>
<dbReference type="InterPro" id="IPR038770">
    <property type="entry name" value="Na+/solute_symporter_sf"/>
</dbReference>
<feature type="transmembrane region" description="Helical" evidence="10">
    <location>
        <begin position="309"/>
        <end position="328"/>
    </location>
</feature>
<feature type="domain" description="Cation/H+ exchanger transmembrane" evidence="11">
    <location>
        <begin position="16"/>
        <end position="392"/>
    </location>
</feature>
<feature type="transmembrane region" description="Helical" evidence="10">
    <location>
        <begin position="244"/>
        <end position="265"/>
    </location>
</feature>
<gene>
    <name evidence="12" type="ORF">KME65_07860</name>
</gene>
<evidence type="ECO:0000256" key="6">
    <source>
        <dbReference type="ARBA" id="ARBA00023053"/>
    </source>
</evidence>
<evidence type="ECO:0000313" key="12">
    <source>
        <dbReference type="EMBL" id="MBT2988867.1"/>
    </source>
</evidence>
<feature type="transmembrane region" description="Helical" evidence="10">
    <location>
        <begin position="116"/>
        <end position="137"/>
    </location>
</feature>
<dbReference type="GO" id="GO:1902600">
    <property type="term" value="P:proton transmembrane transport"/>
    <property type="evidence" value="ECO:0007669"/>
    <property type="project" value="InterPro"/>
</dbReference>
<keyword evidence="4 10" id="KW-0812">Transmembrane</keyword>
<organism evidence="12 13">
    <name type="scientific">Candidatus Thiodiazotropha taylori</name>
    <dbReference type="NCBI Taxonomy" id="2792791"/>
    <lineage>
        <taxon>Bacteria</taxon>
        <taxon>Pseudomonadati</taxon>
        <taxon>Pseudomonadota</taxon>
        <taxon>Gammaproteobacteria</taxon>
        <taxon>Chromatiales</taxon>
        <taxon>Sedimenticolaceae</taxon>
        <taxon>Candidatus Thiodiazotropha</taxon>
    </lineage>
</organism>
<dbReference type="InterPro" id="IPR006153">
    <property type="entry name" value="Cation/H_exchanger_TM"/>
</dbReference>
<feature type="transmembrane region" description="Helical" evidence="10">
    <location>
        <begin position="149"/>
        <end position="173"/>
    </location>
</feature>
<reference evidence="12 13" key="1">
    <citation type="submission" date="2021-05" db="EMBL/GenBank/DDBJ databases">
        <title>Genetic and Functional Diversity in Clade A Lucinid endosymbionts from the Bahamas.</title>
        <authorList>
            <person name="Giani N.M."/>
            <person name="Engel A.S."/>
            <person name="Campbell B.J."/>
        </authorList>
    </citation>
    <scope>NUCLEOTIDE SEQUENCE [LARGE SCALE GENOMIC DNA]</scope>
    <source>
        <strain evidence="12">LUC16012Gg_MoonRockCtena</strain>
    </source>
</reference>
<evidence type="ECO:0000259" key="11">
    <source>
        <dbReference type="Pfam" id="PF00999"/>
    </source>
</evidence>
<evidence type="ECO:0000256" key="5">
    <source>
        <dbReference type="ARBA" id="ARBA00022989"/>
    </source>
</evidence>
<feature type="transmembrane region" description="Helical" evidence="10">
    <location>
        <begin position="185"/>
        <end position="207"/>
    </location>
</feature>
<name>A0A944M8R3_9GAMM</name>
<evidence type="ECO:0000256" key="10">
    <source>
        <dbReference type="SAM" id="Phobius"/>
    </source>
</evidence>
<keyword evidence="8 10" id="KW-0472">Membrane</keyword>
<keyword evidence="6" id="KW-0915">Sodium</keyword>